<evidence type="ECO:0000313" key="1">
    <source>
        <dbReference type="EMBL" id="KOB63661.1"/>
    </source>
</evidence>
<protein>
    <submittedName>
        <fullName evidence="1">Uncharacterized protein</fullName>
    </submittedName>
</protein>
<organism evidence="1 2">
    <name type="scientific">Plasmodium falciparum (isolate HB3)</name>
    <dbReference type="NCBI Taxonomy" id="137071"/>
    <lineage>
        <taxon>Eukaryota</taxon>
        <taxon>Sar</taxon>
        <taxon>Alveolata</taxon>
        <taxon>Apicomplexa</taxon>
        <taxon>Aconoidasida</taxon>
        <taxon>Haemosporida</taxon>
        <taxon>Plasmodiidae</taxon>
        <taxon>Plasmodium</taxon>
        <taxon>Plasmodium (Laverania)</taxon>
    </lineage>
</organism>
<dbReference type="KEGG" id="pfh:PFHG_05382"/>
<gene>
    <name evidence="1" type="ORF">PFHG_05382</name>
</gene>
<feature type="non-terminal residue" evidence="1">
    <location>
        <position position="1"/>
    </location>
</feature>
<evidence type="ECO:0000313" key="2">
    <source>
        <dbReference type="Proteomes" id="UP000054289"/>
    </source>
</evidence>
<proteinExistence type="predicted"/>
<dbReference type="EMBL" id="CH672312">
    <property type="protein sequence ID" value="KOB63661.1"/>
    <property type="molecule type" value="Genomic_DNA"/>
</dbReference>
<dbReference type="AlphaFoldDB" id="A0A0L7KKU8"/>
<sequence>IYYMLPHSDKCICKGTIPPFFPCQKRPIKLKFSKHKRRNPRHQNAALLRVKWDSLYVMSKKWSKNFMKNRP</sequence>
<dbReference type="Proteomes" id="UP000054289">
    <property type="component" value="Unassembled WGS sequence"/>
</dbReference>
<reference evidence="1 2" key="1">
    <citation type="submission" date="2006-03" db="EMBL/GenBank/DDBJ databases">
        <title>Annotation of Plasmodium falciparum HB3.</title>
        <authorList>
            <consortium name="The Broad Institute Genome Sequencing Platform"/>
            <person name="Volkman S.K."/>
            <person name="Neafsey D.E."/>
            <person name="Dash A.P."/>
            <person name="Chitnis C.E."/>
            <person name="Hartl D.L."/>
            <person name="Young S.K."/>
            <person name="Zeng Q."/>
            <person name="Koehrsen M."/>
            <person name="Alvarado L."/>
            <person name="Berlin A."/>
            <person name="Borenstein D."/>
            <person name="Chapman S.B."/>
            <person name="Chen Z."/>
            <person name="Engels R."/>
            <person name="Freedman E."/>
            <person name="Gellesch M."/>
            <person name="Goldberg J."/>
            <person name="Griggs A."/>
            <person name="Gujja S."/>
            <person name="Heilman E.R."/>
            <person name="Heiman D.I."/>
            <person name="Howarth C."/>
            <person name="Jen D."/>
            <person name="Larson L."/>
            <person name="Mehta T."/>
            <person name="Neiman D."/>
            <person name="Park D."/>
            <person name="Pearson M."/>
            <person name="Roberts A."/>
            <person name="Saif S."/>
            <person name="Shea T."/>
            <person name="Shenoy N."/>
            <person name="Sisk P."/>
            <person name="Stolte C."/>
            <person name="Sykes S."/>
            <person name="Walk T."/>
            <person name="White J."/>
            <person name="Yandava C."/>
            <person name="Haas B."/>
            <person name="Henn M.R."/>
            <person name="Nusbaum C."/>
            <person name="Birren B."/>
        </authorList>
    </citation>
    <scope>NUCLEOTIDE SEQUENCE [LARGE SCALE GENOMIC DNA]</scope>
    <source>
        <strain evidence="1">HB3</strain>
    </source>
</reference>
<reference evidence="2" key="2">
    <citation type="submission" date="2006-03" db="EMBL/GenBank/DDBJ databases">
        <title>The genome sequence of the Plasmodium falciparum HB3.</title>
        <authorList>
            <consortium name="The Broad Institute Genome Sequencing Platform"/>
            <person name="Birren B."/>
            <person name="Lander E."/>
            <person name="Galagan J."/>
            <person name="Nusbaum C."/>
            <person name="Devon K."/>
            <person name="Henn M."/>
            <person name="Jaffe D."/>
            <person name="Butler J."/>
            <person name="Alvarez P."/>
            <person name="Gnerre S."/>
            <person name="Grabherr M."/>
            <person name="Kleber M."/>
            <person name="Mauceli E."/>
            <person name="Brockman W."/>
            <person name="MacCallum I.A."/>
            <person name="Rounsley S."/>
            <person name="Young S."/>
            <person name="LaButti K."/>
            <person name="Pushparaj V."/>
            <person name="DeCaprio D."/>
            <person name="Crawford M."/>
            <person name="Koehrsen M."/>
            <person name="Engels R."/>
            <person name="Montgomery P."/>
            <person name="Pearson M."/>
            <person name="Howarth C."/>
            <person name="Larson L."/>
            <person name="Luoma S."/>
            <person name="White J."/>
            <person name="Kodira C."/>
            <person name="Zeng Q."/>
            <person name="Oleary S."/>
            <person name="Yandava C."/>
            <person name="Alvarado L."/>
            <person name="Wirth D."/>
            <person name="Volkman S."/>
            <person name="Hartl D."/>
        </authorList>
    </citation>
    <scope>NUCLEOTIDE SEQUENCE [LARGE SCALE GENOMIC DNA]</scope>
</reference>
<accession>A0A0L7KKU8</accession>
<feature type="non-terminal residue" evidence="1">
    <location>
        <position position="71"/>
    </location>
</feature>
<name>A0A0L7KKU8_PLAFX</name>